<keyword evidence="9" id="KW-1185">Reference proteome</keyword>
<dbReference type="InterPro" id="IPR036259">
    <property type="entry name" value="MFS_trans_sf"/>
</dbReference>
<evidence type="ECO:0000256" key="3">
    <source>
        <dbReference type="ARBA" id="ARBA00022989"/>
    </source>
</evidence>
<feature type="transmembrane region" description="Helical" evidence="6">
    <location>
        <begin position="116"/>
        <end position="136"/>
    </location>
</feature>
<feature type="transmembrane region" description="Helical" evidence="6">
    <location>
        <begin position="176"/>
        <end position="199"/>
    </location>
</feature>
<evidence type="ECO:0000256" key="5">
    <source>
        <dbReference type="SAM" id="MobiDB-lite"/>
    </source>
</evidence>
<feature type="compositionally biased region" description="Basic and acidic residues" evidence="5">
    <location>
        <begin position="256"/>
        <end position="266"/>
    </location>
</feature>
<dbReference type="Pfam" id="PF07690">
    <property type="entry name" value="MFS_1"/>
    <property type="match status" value="1"/>
</dbReference>
<feature type="region of interest" description="Disordered" evidence="5">
    <location>
        <begin position="253"/>
        <end position="318"/>
    </location>
</feature>
<feature type="region of interest" description="Disordered" evidence="5">
    <location>
        <begin position="1"/>
        <end position="41"/>
    </location>
</feature>
<feature type="transmembrane region" description="Helical" evidence="6">
    <location>
        <begin position="142"/>
        <end position="164"/>
    </location>
</feature>
<dbReference type="PANTHER" id="PTHR23531">
    <property type="entry name" value="QUINOLENE RESISTANCE PROTEIN NORA"/>
    <property type="match status" value="1"/>
</dbReference>
<keyword evidence="4 6" id="KW-0472">Membrane</keyword>
<evidence type="ECO:0000256" key="6">
    <source>
        <dbReference type="SAM" id="Phobius"/>
    </source>
</evidence>
<feature type="compositionally biased region" description="Low complexity" evidence="5">
    <location>
        <begin position="299"/>
        <end position="314"/>
    </location>
</feature>
<feature type="transmembrane region" description="Helical" evidence="6">
    <location>
        <begin position="205"/>
        <end position="224"/>
    </location>
</feature>
<protein>
    <submittedName>
        <fullName evidence="8">MFS transporter</fullName>
    </submittedName>
</protein>
<evidence type="ECO:0000256" key="2">
    <source>
        <dbReference type="ARBA" id="ARBA00022692"/>
    </source>
</evidence>
<feature type="transmembrane region" description="Helical" evidence="6">
    <location>
        <begin position="47"/>
        <end position="66"/>
    </location>
</feature>
<dbReference type="InterPro" id="IPR020846">
    <property type="entry name" value="MFS_dom"/>
</dbReference>
<feature type="transmembrane region" description="Helical" evidence="6">
    <location>
        <begin position="362"/>
        <end position="381"/>
    </location>
</feature>
<dbReference type="SUPFAM" id="SSF103473">
    <property type="entry name" value="MFS general substrate transporter"/>
    <property type="match status" value="1"/>
</dbReference>
<comment type="caution">
    <text evidence="8">The sequence shown here is derived from an EMBL/GenBank/DDBJ whole genome shotgun (WGS) entry which is preliminary data.</text>
</comment>
<dbReference type="InterPro" id="IPR052714">
    <property type="entry name" value="MFS_Exporter"/>
</dbReference>
<evidence type="ECO:0000256" key="1">
    <source>
        <dbReference type="ARBA" id="ARBA00004651"/>
    </source>
</evidence>
<sequence length="520" mass="53538">MGNGKAMAKEARAGEASCPRAPRPDAAARPSADAAPRGGRPARDDRLWTPVFLFVIGVTLCTFLVGQGLNAGTSVYITALGGTATYAGLLATVFSVAAAGARFICGPLVDDRGRRVAMVAGSVVMMAGTAGPIVTGDSELMILWRFLQGIGFSAATTASATAAADVLPRERLGEGIGYFGLGQALAMSIGPALSLFLVSTDPPENLFVGVTLAGALALAFSLLCRYEKDPEKLPVTSAYRVRWERARLRPGQGEEALERAEEHADAGAEGAQGAEGARRAEDAAGDAKGARGAERAQRAEGAAGAASGSRGARAGAERPRETLVSRVIEPKALHGALPALCIVPAVGFVIFFVGLYGTVLGVGNAGLFYTVSAVSMVAVRLKSGAFMDRVPAIKVLTAAVACGIVGFVVLLAAGALEGGAREAAFYAAGLPYGLCLGVCQPLNQSIAVKCSPPERWGAANAVFQLAIDVGMGASTVVWGMLNDTLGFSASLVGAIICLLIGYAMAWLAYPPEEKLWHRRR</sequence>
<dbReference type="PROSITE" id="PS50850">
    <property type="entry name" value="MFS"/>
    <property type="match status" value="1"/>
</dbReference>
<dbReference type="EMBL" id="JAJMLW010000001">
    <property type="protein sequence ID" value="MCI2241295.1"/>
    <property type="molecule type" value="Genomic_DNA"/>
</dbReference>
<evidence type="ECO:0000256" key="4">
    <source>
        <dbReference type="ARBA" id="ARBA00023136"/>
    </source>
</evidence>
<feature type="compositionally biased region" description="Low complexity" evidence="5">
    <location>
        <begin position="24"/>
        <end position="39"/>
    </location>
</feature>
<dbReference type="Gene3D" id="1.20.1250.20">
    <property type="entry name" value="MFS general substrate transporter like domains"/>
    <property type="match status" value="1"/>
</dbReference>
<feature type="transmembrane region" description="Helical" evidence="6">
    <location>
        <begin position="393"/>
        <end position="417"/>
    </location>
</feature>
<accession>A0ABS9WET4</accession>
<evidence type="ECO:0000259" key="7">
    <source>
        <dbReference type="PROSITE" id="PS50850"/>
    </source>
</evidence>
<organism evidence="8 9">
    <name type="scientific">Adlercreutzia faecimuris</name>
    <dbReference type="NCBI Taxonomy" id="2897341"/>
    <lineage>
        <taxon>Bacteria</taxon>
        <taxon>Bacillati</taxon>
        <taxon>Actinomycetota</taxon>
        <taxon>Coriobacteriia</taxon>
        <taxon>Eggerthellales</taxon>
        <taxon>Eggerthellaceae</taxon>
        <taxon>Adlercreutzia</taxon>
    </lineage>
</organism>
<feature type="transmembrane region" description="Helical" evidence="6">
    <location>
        <begin position="86"/>
        <end position="104"/>
    </location>
</feature>
<dbReference type="InterPro" id="IPR011701">
    <property type="entry name" value="MFS"/>
</dbReference>
<comment type="subcellular location">
    <subcellularLocation>
        <location evidence="1">Cell membrane</location>
        <topology evidence="1">Multi-pass membrane protein</topology>
    </subcellularLocation>
</comment>
<dbReference type="RefSeq" id="WP_242163316.1">
    <property type="nucleotide sequence ID" value="NZ_JAJMLW010000001.1"/>
</dbReference>
<dbReference type="PANTHER" id="PTHR23531:SF1">
    <property type="entry name" value="QUINOLENE RESISTANCE PROTEIN NORA"/>
    <property type="match status" value="1"/>
</dbReference>
<name>A0ABS9WET4_9ACTN</name>
<evidence type="ECO:0000313" key="9">
    <source>
        <dbReference type="Proteomes" id="UP001430755"/>
    </source>
</evidence>
<feature type="transmembrane region" description="Helical" evidence="6">
    <location>
        <begin position="336"/>
        <end position="356"/>
    </location>
</feature>
<feature type="domain" description="Major facilitator superfamily (MFS) profile" evidence="7">
    <location>
        <begin position="50"/>
        <end position="513"/>
    </location>
</feature>
<evidence type="ECO:0000313" key="8">
    <source>
        <dbReference type="EMBL" id="MCI2241295.1"/>
    </source>
</evidence>
<reference evidence="8" key="1">
    <citation type="submission" date="2021-11" db="EMBL/GenBank/DDBJ databases">
        <title>A Novel Adlercreutzia Species, isolated from a Allomyrina dichotoma larva feces.</title>
        <authorList>
            <person name="Suh M.K."/>
        </authorList>
    </citation>
    <scope>NUCLEOTIDE SEQUENCE</scope>
    <source>
        <strain evidence="8">JBNU-10</strain>
    </source>
</reference>
<gene>
    <name evidence="8" type="ORF">LPT13_02865</name>
</gene>
<feature type="transmembrane region" description="Helical" evidence="6">
    <location>
        <begin position="487"/>
        <end position="509"/>
    </location>
</feature>
<dbReference type="Proteomes" id="UP001430755">
    <property type="component" value="Unassembled WGS sequence"/>
</dbReference>
<keyword evidence="2 6" id="KW-0812">Transmembrane</keyword>
<feature type="compositionally biased region" description="Basic and acidic residues" evidence="5">
    <location>
        <begin position="288"/>
        <end position="298"/>
    </location>
</feature>
<proteinExistence type="predicted"/>
<keyword evidence="3 6" id="KW-1133">Transmembrane helix</keyword>